<evidence type="ECO:0000313" key="1">
    <source>
        <dbReference type="EMBL" id="VVU95409.1"/>
    </source>
</evidence>
<organism evidence="1">
    <name type="scientific">seawater metagenome</name>
    <dbReference type="NCBI Taxonomy" id="1561972"/>
    <lineage>
        <taxon>unclassified sequences</taxon>
        <taxon>metagenomes</taxon>
        <taxon>ecological metagenomes</taxon>
    </lineage>
</organism>
<dbReference type="InterPro" id="IPR036086">
    <property type="entry name" value="ParB/Sulfiredoxin_sf"/>
</dbReference>
<gene>
    <name evidence="1" type="ORF">CPAV1605_1160</name>
</gene>
<dbReference type="SUPFAM" id="SSF110849">
    <property type="entry name" value="ParB/Sulfiredoxin"/>
    <property type="match status" value="1"/>
</dbReference>
<accession>A0A5E8CKX6</accession>
<proteinExistence type="predicted"/>
<protein>
    <submittedName>
        <fullName evidence="1">Uncharacterized protein</fullName>
    </submittedName>
</protein>
<dbReference type="AlphaFoldDB" id="A0A5E8CKX6"/>
<name>A0A5E8CKX6_9ZZZZ</name>
<reference evidence="1" key="1">
    <citation type="submission" date="2019-09" db="EMBL/GenBank/DDBJ databases">
        <authorList>
            <person name="Needham M D."/>
        </authorList>
    </citation>
    <scope>NUCLEOTIDE SEQUENCE</scope>
</reference>
<dbReference type="EMBL" id="CABVLZ010000004">
    <property type="protein sequence ID" value="VVU95409.1"/>
    <property type="molecule type" value="Genomic_DNA"/>
</dbReference>
<sequence>MNKKNIILLTLMSLSYLISDEKTRQKNSLVEKYFKSEYEESINILLNITNNEKKQILDQLYPTTIVSPLHEKNKLIINMIGKPSELEEGVALKDFIPTQSYLVFEYLCIDVFKKKKSFYKSKKKNLFQHFKINTLPSKYYNNRVIVYPSQDYPGKYYIIDGHHKWGKLLIASKDLNMKIPVYMISFNKPKYDTDKENIVLLLKILQIAILASQFELKNKSDEVFINLLEIKDDSIYEKMKNHIKNEYSEEEDTHSLLKNLEKYRNHIGTLKSLNLSRNFMPQLDSDYFGVIFNMLKDGLIRWNDYINC</sequence>